<gene>
    <name evidence="1" type="ORF">CCR75_005760</name>
</gene>
<dbReference type="RefSeq" id="XP_067815640.1">
    <property type="nucleotide sequence ID" value="XM_067963835.1"/>
</dbReference>
<keyword evidence="2" id="KW-1185">Reference proteome</keyword>
<evidence type="ECO:0000313" key="1">
    <source>
        <dbReference type="EMBL" id="TDH66141.1"/>
    </source>
</evidence>
<proteinExistence type="predicted"/>
<accession>A0A976FGH1</accession>
<name>A0A976FGH1_BRELC</name>
<dbReference type="AlphaFoldDB" id="A0A976FGH1"/>
<dbReference type="Proteomes" id="UP000294530">
    <property type="component" value="Unassembled WGS sequence"/>
</dbReference>
<dbReference type="KEGG" id="blac:94349506"/>
<dbReference type="EMBL" id="SHOA02000203">
    <property type="protein sequence ID" value="TDH66141.1"/>
    <property type="molecule type" value="Genomic_DNA"/>
</dbReference>
<comment type="caution">
    <text evidence="1">The sequence shown here is derived from an EMBL/GenBank/DDBJ whole genome shotgun (WGS) entry which is preliminary data.</text>
</comment>
<protein>
    <submittedName>
        <fullName evidence="1">Uncharacterized protein</fullName>
    </submittedName>
</protein>
<evidence type="ECO:0000313" key="2">
    <source>
        <dbReference type="Proteomes" id="UP000294530"/>
    </source>
</evidence>
<reference evidence="1 2" key="1">
    <citation type="journal article" date="2021" name="Genome Biol.">
        <title>AFLAP: assembly-free linkage analysis pipeline using k-mers from genome sequencing data.</title>
        <authorList>
            <person name="Fletcher K."/>
            <person name="Zhang L."/>
            <person name="Gil J."/>
            <person name="Han R."/>
            <person name="Cavanaugh K."/>
            <person name="Michelmore R."/>
        </authorList>
    </citation>
    <scope>NUCLEOTIDE SEQUENCE [LARGE SCALE GENOMIC DNA]</scope>
    <source>
        <strain evidence="1 2">SF5</strain>
    </source>
</reference>
<sequence length="124" mass="14075">MTSRLISSRGISGAMYCSSILQLFDVLCVRGRIGSATTQNTMESVVLDNFIEEHEIAQNTRITIFNNQVFVEVVVKESVYIRNVAILEGRASARDRQTKVFICHRGRLLLSRQTSLVIFDAWTY</sequence>
<dbReference type="GeneID" id="94349506"/>
<organism evidence="1 2">
    <name type="scientific">Bremia lactucae</name>
    <name type="common">Lettuce downy mildew</name>
    <dbReference type="NCBI Taxonomy" id="4779"/>
    <lineage>
        <taxon>Eukaryota</taxon>
        <taxon>Sar</taxon>
        <taxon>Stramenopiles</taxon>
        <taxon>Oomycota</taxon>
        <taxon>Peronosporomycetes</taxon>
        <taxon>Peronosporales</taxon>
        <taxon>Peronosporaceae</taxon>
        <taxon>Bremia</taxon>
    </lineage>
</organism>